<evidence type="ECO:0000256" key="2">
    <source>
        <dbReference type="ARBA" id="ARBA00023125"/>
    </source>
</evidence>
<protein>
    <submittedName>
        <fullName evidence="6">DNA-binding CsgD family transcriptional regulator</fullName>
    </submittedName>
</protein>
<dbReference type="InterPro" id="IPR000792">
    <property type="entry name" value="Tscrpt_reg_LuxR_C"/>
</dbReference>
<reference evidence="6 8" key="2">
    <citation type="submission" date="2020-08" db="EMBL/GenBank/DDBJ databases">
        <title>Sequencing the genomes of 1000 actinobacteria strains.</title>
        <authorList>
            <person name="Klenk H.-P."/>
        </authorList>
    </citation>
    <scope>NUCLEOTIDE SEQUENCE [LARGE SCALE GENOMIC DNA]</scope>
    <source>
        <strain evidence="6 8">DSM 21065</strain>
    </source>
</reference>
<evidence type="ECO:0000313" key="6">
    <source>
        <dbReference type="EMBL" id="MBB5643629.1"/>
    </source>
</evidence>
<gene>
    <name evidence="6" type="ORF">BJ997_004177</name>
    <name evidence="5" type="ORF">GY21_13055</name>
</gene>
<evidence type="ECO:0000256" key="3">
    <source>
        <dbReference type="ARBA" id="ARBA00023163"/>
    </source>
</evidence>
<keyword evidence="1" id="KW-0805">Transcription regulation</keyword>
<dbReference type="eggNOG" id="COG2197">
    <property type="taxonomic scope" value="Bacteria"/>
</dbReference>
<sequence length="922" mass="97661">MAAVKKPGNRKLFPEAPVVIGRDPRDIVEILTNARSAVIFAPLGFGKTLLAEAVGEILRTVGIEPLNIVGTALSNSVPFGSLTNGSNLPLALALGGREPATPARLLAHAVDSTHSPVPVIMVDDAHLLDAHSIHALCQLASAGAIALLLTSELVPALSTTEAGLQATSTTLRVLEEFWISGGAERIDLGPLSPADSRDLVAVFAPATRFDRVTQALLHSRSGGSRLLLRELTAEAVRTQPLTEDGDLRTLAFPSPPQRILDILAHQLRALTVTQTSALAIIGSANGMSEARALMICESAELRDLVQRGYLRTAAEQVGHVQAHTMLAEAAVALCDAGVLRDQTAVIAAALLADRGFGLPTTPAECMLIAGSWTSCGTLVPGIVAKWGSSVVADVLLMAARRSRSLGLSDKALLYARLTAEVESSLRATIEVSRALAGAGRYPAALDVLATAEDMLGVPTDGVKLVRWRVSLAKFTPMTAQDFAALAEQASGWFPGNILMQGEVEFIGLTHSMQNMSWTTVAPQGESLARNEDYDTVTRIRAACLSAIGHAHEGRTAHALGVLDLATAVNQQDRAVRHADIYSSDGLALEIFYSGAAVRCMSGFDVQGVSDELDTWIDSSVNGHNQGNLGFLGFVAAQVAQFRGDLAGTEAELRMAEAHFSRSDPNYWTPWLRCLHASSLARMGLMEAARSKMSTARRSLEGMDAFYQFESDRSDLEFLLRSGNTDGARLLATRLHESAEDRDPVTRAWLLDVLVQLGAPARDLSHLLDRTVAETDSPLIVALARRTRAKAEDDAAALDGAAADLSELGAFGLAGAASDDAARLHDRDGDCAAAAQSREDAELSSVASRGLTHLLPPRGPHSGALLTGREREISALVSQGLSNRAIASDLFLSVRTVESHLYKARVKTGLSARSTLSAGTDTP</sequence>
<dbReference type="SMART" id="SM00421">
    <property type="entry name" value="HTH_LUXR"/>
    <property type="match status" value="1"/>
</dbReference>
<reference evidence="5 7" key="1">
    <citation type="submission" date="2014-08" db="EMBL/GenBank/DDBJ databases">
        <authorList>
            <person name="Sisinthy S."/>
        </authorList>
    </citation>
    <scope>NUCLEOTIDE SEQUENCE [LARGE SCALE GENOMIC DNA]</scope>
    <source>
        <strain evidence="5 7">RuG17</strain>
    </source>
</reference>
<dbReference type="GO" id="GO:0006355">
    <property type="term" value="P:regulation of DNA-templated transcription"/>
    <property type="evidence" value="ECO:0007669"/>
    <property type="project" value="InterPro"/>
</dbReference>
<dbReference type="AlphaFoldDB" id="A0A099J2Y5"/>
<dbReference type="PANTHER" id="PTHR44688:SF16">
    <property type="entry name" value="DNA-BINDING TRANSCRIPTIONAL ACTIVATOR DEVR_DOSR"/>
    <property type="match status" value="1"/>
</dbReference>
<keyword evidence="2 6" id="KW-0238">DNA-binding</keyword>
<dbReference type="Proteomes" id="UP000561726">
    <property type="component" value="Unassembled WGS sequence"/>
</dbReference>
<dbReference type="GO" id="GO:0003677">
    <property type="term" value="F:DNA binding"/>
    <property type="evidence" value="ECO:0007669"/>
    <property type="project" value="UniProtKB-KW"/>
</dbReference>
<dbReference type="Gene3D" id="1.10.10.10">
    <property type="entry name" value="Winged helix-like DNA-binding domain superfamily/Winged helix DNA-binding domain"/>
    <property type="match status" value="1"/>
</dbReference>
<dbReference type="OrthoDB" id="3197423at2"/>
<dbReference type="SUPFAM" id="SSF52540">
    <property type="entry name" value="P-loop containing nucleoside triphosphate hydrolases"/>
    <property type="match status" value="1"/>
</dbReference>
<dbReference type="RefSeq" id="WP_035837183.1">
    <property type="nucleotide sequence ID" value="NZ_JACHBQ010000001.1"/>
</dbReference>
<dbReference type="PANTHER" id="PTHR44688">
    <property type="entry name" value="DNA-BINDING TRANSCRIPTIONAL ACTIVATOR DEVR_DOSR"/>
    <property type="match status" value="1"/>
</dbReference>
<dbReference type="InterPro" id="IPR027417">
    <property type="entry name" value="P-loop_NTPase"/>
</dbReference>
<evidence type="ECO:0000313" key="8">
    <source>
        <dbReference type="Proteomes" id="UP000561726"/>
    </source>
</evidence>
<proteinExistence type="predicted"/>
<dbReference type="SUPFAM" id="SSF46894">
    <property type="entry name" value="C-terminal effector domain of the bipartite response regulators"/>
    <property type="match status" value="1"/>
</dbReference>
<dbReference type="PROSITE" id="PS50043">
    <property type="entry name" value="HTH_LUXR_2"/>
    <property type="match status" value="1"/>
</dbReference>
<evidence type="ECO:0000313" key="7">
    <source>
        <dbReference type="Proteomes" id="UP000029864"/>
    </source>
</evidence>
<evidence type="ECO:0000259" key="4">
    <source>
        <dbReference type="PROSITE" id="PS50043"/>
    </source>
</evidence>
<accession>A0A099J2Y5</accession>
<dbReference type="Pfam" id="PF00196">
    <property type="entry name" value="GerE"/>
    <property type="match status" value="1"/>
</dbReference>
<keyword evidence="3" id="KW-0804">Transcription</keyword>
<dbReference type="CDD" id="cd06170">
    <property type="entry name" value="LuxR_C_like"/>
    <property type="match status" value="1"/>
</dbReference>
<dbReference type="EMBL" id="JACHBQ010000001">
    <property type="protein sequence ID" value="MBB5643629.1"/>
    <property type="molecule type" value="Genomic_DNA"/>
</dbReference>
<name>A0A099J2Y5_9MICO</name>
<dbReference type="InterPro" id="IPR036388">
    <property type="entry name" value="WH-like_DNA-bd_sf"/>
</dbReference>
<evidence type="ECO:0000313" key="5">
    <source>
        <dbReference type="EMBL" id="KGJ72789.1"/>
    </source>
</evidence>
<dbReference type="PRINTS" id="PR00038">
    <property type="entry name" value="HTHLUXR"/>
</dbReference>
<feature type="domain" description="HTH luxR-type" evidence="4">
    <location>
        <begin position="858"/>
        <end position="922"/>
    </location>
</feature>
<organism evidence="5 7">
    <name type="scientific">Cryobacterium roopkundense</name>
    <dbReference type="NCBI Taxonomy" id="1001240"/>
    <lineage>
        <taxon>Bacteria</taxon>
        <taxon>Bacillati</taxon>
        <taxon>Actinomycetota</taxon>
        <taxon>Actinomycetes</taxon>
        <taxon>Micrococcales</taxon>
        <taxon>Microbacteriaceae</taxon>
        <taxon>Cryobacterium</taxon>
    </lineage>
</organism>
<comment type="caution">
    <text evidence="5">The sequence shown here is derived from an EMBL/GenBank/DDBJ whole genome shotgun (WGS) entry which is preliminary data.</text>
</comment>
<evidence type="ECO:0000256" key="1">
    <source>
        <dbReference type="ARBA" id="ARBA00023015"/>
    </source>
</evidence>
<dbReference type="InterPro" id="IPR016032">
    <property type="entry name" value="Sig_transdc_resp-reg_C-effctor"/>
</dbReference>
<dbReference type="eggNOG" id="COG2909">
    <property type="taxonomic scope" value="Bacteria"/>
</dbReference>
<dbReference type="EMBL" id="JPXF01000055">
    <property type="protein sequence ID" value="KGJ72789.1"/>
    <property type="molecule type" value="Genomic_DNA"/>
</dbReference>
<dbReference type="STRING" id="1001240.GY21_13055"/>
<keyword evidence="7" id="KW-1185">Reference proteome</keyword>
<dbReference type="Proteomes" id="UP000029864">
    <property type="component" value="Unassembled WGS sequence"/>
</dbReference>